<organism evidence="1 2">
    <name type="scientific">Candidatus Scalindua brodae</name>
    <dbReference type="NCBI Taxonomy" id="237368"/>
    <lineage>
        <taxon>Bacteria</taxon>
        <taxon>Pseudomonadati</taxon>
        <taxon>Planctomycetota</taxon>
        <taxon>Candidatus Brocadiia</taxon>
        <taxon>Candidatus Brocadiales</taxon>
        <taxon>Candidatus Scalinduaceae</taxon>
        <taxon>Candidatus Scalindua</taxon>
    </lineage>
</organism>
<dbReference type="EMBL" id="JRYO01000213">
    <property type="protein sequence ID" value="KHE91251.1"/>
    <property type="molecule type" value="Genomic_DNA"/>
</dbReference>
<accession>A0A0B0EGR2</accession>
<reference evidence="1 2" key="1">
    <citation type="submission" date="2014-10" db="EMBL/GenBank/DDBJ databases">
        <title>Draft genome of anammox bacterium scalindua brodae, obtained using differential coverage binning of sequence data from two enrichment reactors.</title>
        <authorList>
            <person name="Speth D.R."/>
            <person name="Russ L."/>
            <person name="Kartal B."/>
            <person name="Op den Camp H.J."/>
            <person name="Dutilh B.E."/>
            <person name="Jetten M.S."/>
        </authorList>
    </citation>
    <scope>NUCLEOTIDE SEQUENCE [LARGE SCALE GENOMIC DNA]</scope>
    <source>
        <strain evidence="1">RU1</strain>
    </source>
</reference>
<evidence type="ECO:0000313" key="2">
    <source>
        <dbReference type="Proteomes" id="UP000030652"/>
    </source>
</evidence>
<protein>
    <submittedName>
        <fullName evidence="1">Uncharacterized protein</fullName>
    </submittedName>
</protein>
<gene>
    <name evidence="1" type="ORF">SCABRO_02931</name>
</gene>
<dbReference type="Proteomes" id="UP000030652">
    <property type="component" value="Unassembled WGS sequence"/>
</dbReference>
<comment type="caution">
    <text evidence="1">The sequence shown here is derived from an EMBL/GenBank/DDBJ whole genome shotgun (WGS) entry which is preliminary data.</text>
</comment>
<evidence type="ECO:0000313" key="1">
    <source>
        <dbReference type="EMBL" id="KHE91251.1"/>
    </source>
</evidence>
<name>A0A0B0EGR2_9BACT</name>
<dbReference type="AlphaFoldDB" id="A0A0B0EGR2"/>
<proteinExistence type="predicted"/>
<sequence>MNVNSTKARLLRSLKMYKKMIIFLAIFALLAPRFLPYGFFNSNKAIKNNQVLHAELCCCGNVASACRDCCCSDDYAEKDNTEKSTVTITACGGTSADILTVSKLSYFFSLSAIINYMPVATLAETTSLQRVDILIKPPYKPPKPQLPINFT</sequence>